<evidence type="ECO:0000259" key="15">
    <source>
        <dbReference type="Pfam" id="PF07715"/>
    </source>
</evidence>
<evidence type="ECO:0000256" key="6">
    <source>
        <dbReference type="ARBA" id="ARBA00023004"/>
    </source>
</evidence>
<proteinExistence type="inferred from homology"/>
<accession>A0AAF0BG24</accession>
<keyword evidence="3 11" id="KW-1134">Transmembrane beta strand</keyword>
<evidence type="ECO:0000256" key="4">
    <source>
        <dbReference type="ARBA" id="ARBA00022496"/>
    </source>
</evidence>
<dbReference type="InterPro" id="IPR039426">
    <property type="entry name" value="TonB-dep_rcpt-like"/>
</dbReference>
<keyword evidence="5 11" id="KW-0812">Transmembrane</keyword>
<keyword evidence="8 12" id="KW-0798">TonB box</keyword>
<dbReference type="InterPro" id="IPR036942">
    <property type="entry name" value="Beta-barrel_TonB_sf"/>
</dbReference>
<dbReference type="PANTHER" id="PTHR32552:SF81">
    <property type="entry name" value="TONB-DEPENDENT OUTER MEMBRANE RECEPTOR"/>
    <property type="match status" value="1"/>
</dbReference>
<protein>
    <submittedName>
        <fullName evidence="16">TonB-dependent receptor</fullName>
    </submittedName>
</protein>
<dbReference type="PROSITE" id="PS52016">
    <property type="entry name" value="TONB_DEPENDENT_REC_3"/>
    <property type="match status" value="1"/>
</dbReference>
<evidence type="ECO:0000256" key="3">
    <source>
        <dbReference type="ARBA" id="ARBA00022452"/>
    </source>
</evidence>
<keyword evidence="7" id="KW-0406">Ion transport</keyword>
<dbReference type="InterPro" id="IPR000531">
    <property type="entry name" value="Beta-barrel_TonB"/>
</dbReference>
<dbReference type="Pfam" id="PF07715">
    <property type="entry name" value="Plug"/>
    <property type="match status" value="1"/>
</dbReference>
<dbReference type="AlphaFoldDB" id="A0AAF0BG24"/>
<keyword evidence="9 11" id="KW-0472">Membrane</keyword>
<gene>
    <name evidence="16" type="ORF">PH603_11160</name>
</gene>
<dbReference type="InterPro" id="IPR012910">
    <property type="entry name" value="Plug_dom"/>
</dbReference>
<dbReference type="Proteomes" id="UP001217500">
    <property type="component" value="Chromosome"/>
</dbReference>
<evidence type="ECO:0000256" key="2">
    <source>
        <dbReference type="ARBA" id="ARBA00022448"/>
    </source>
</evidence>
<feature type="signal peptide" evidence="13">
    <location>
        <begin position="1"/>
        <end position="30"/>
    </location>
</feature>
<sequence length="787" mass="86663">MAVTTKKKRPWLTTGASFAALLAGAGQAFAQESGDNNGMVIEEILVEAQKRAESVQDVPLAVAAFDAAFQKRVNLDDVKDLVKFTPGFAGDSKDSFIDYINIRGISTNDFGVGGDPSVGFFKNGLYQGRNGVVVTSMFDMERAEVLRGPQGFLFGRNAISGAVSLYTTKPKYDQTSGYMEMGVGQRGILEGEAAFNYGINDKVAVRLAAYHSEEDGYVDNQFDPEARKQVWHNKDAFRASVGVRGESWDSTFILEYEDREQSGSVYRANNAFGILDSLEEVLEGPVTPRGDIRDVDADEGLGNYDIGDVLSLEAHINFDLGFASLQSITGYKDHDYDYAEDFDGAPFRYNDYAQTQSGDYFEQELRLVGQTEGPLSWYGGVSYYKEKLDVLFRNALGEDVLCGVYYGMTCQEMSQYYYGEDYEYNPEGQVEANMVDGEYSGWGAYFEATYEFSEKFDIGAGIRYTKDKKNFGINVLPVDTGLGPYWMFGLTTDGFVYDSKSWDKFTPRFIARYRPNEDWMIYASLTKGYKSGGFGSFAVNLNPTDEFPDGVDDDLVATPGATPNSFDPEQVTSYEVGFKGDLFDSRVRLNGNVYHYRYTDLQLNFFDAGTKIVNVGKVKAWGAEATVQAILSENLDMFVSGSYNTNEVTGAVYTYPDGTEVVIGPDGSRLPGSPKWTLAGVLAYHQPIGDAGEITGSVDFRTQSKTYGGLDNTPSGVNGGWTDVAARLGWTSNEGWSVTAYMENVFNAKYFDGTSEGSPDGLFPAHGFGISRPRTVGVKLTVNFGEE</sequence>
<keyword evidence="2 11" id="KW-0813">Transport</keyword>
<name>A0AAF0BG24_9PROT</name>
<organism evidence="16 17">
    <name type="scientific">Gimibacter soli</name>
    <dbReference type="NCBI Taxonomy" id="3024400"/>
    <lineage>
        <taxon>Bacteria</taxon>
        <taxon>Pseudomonadati</taxon>
        <taxon>Pseudomonadota</taxon>
        <taxon>Alphaproteobacteria</taxon>
        <taxon>Kordiimonadales</taxon>
        <taxon>Temperatibacteraceae</taxon>
        <taxon>Gimibacter</taxon>
    </lineage>
</organism>
<dbReference type="Pfam" id="PF00593">
    <property type="entry name" value="TonB_dep_Rec_b-barrel"/>
    <property type="match status" value="1"/>
</dbReference>
<evidence type="ECO:0000259" key="14">
    <source>
        <dbReference type="Pfam" id="PF00593"/>
    </source>
</evidence>
<evidence type="ECO:0000256" key="8">
    <source>
        <dbReference type="ARBA" id="ARBA00023077"/>
    </source>
</evidence>
<dbReference type="GO" id="GO:0009279">
    <property type="term" value="C:cell outer membrane"/>
    <property type="evidence" value="ECO:0007669"/>
    <property type="project" value="UniProtKB-SubCell"/>
</dbReference>
<evidence type="ECO:0000313" key="17">
    <source>
        <dbReference type="Proteomes" id="UP001217500"/>
    </source>
</evidence>
<evidence type="ECO:0000256" key="7">
    <source>
        <dbReference type="ARBA" id="ARBA00023065"/>
    </source>
</evidence>
<evidence type="ECO:0000256" key="1">
    <source>
        <dbReference type="ARBA" id="ARBA00004571"/>
    </source>
</evidence>
<dbReference type="PANTHER" id="PTHR32552">
    <property type="entry name" value="FERRICHROME IRON RECEPTOR-RELATED"/>
    <property type="match status" value="1"/>
</dbReference>
<feature type="domain" description="TonB-dependent receptor plug" evidence="15">
    <location>
        <begin position="55"/>
        <end position="162"/>
    </location>
</feature>
<comment type="subcellular location">
    <subcellularLocation>
        <location evidence="1 11">Cell outer membrane</location>
        <topology evidence="1 11">Multi-pass membrane protein</topology>
    </subcellularLocation>
</comment>
<dbReference type="SUPFAM" id="SSF56935">
    <property type="entry name" value="Porins"/>
    <property type="match status" value="1"/>
</dbReference>
<evidence type="ECO:0000313" key="16">
    <source>
        <dbReference type="EMBL" id="WCL53098.1"/>
    </source>
</evidence>
<evidence type="ECO:0000256" key="13">
    <source>
        <dbReference type="SAM" id="SignalP"/>
    </source>
</evidence>
<keyword evidence="10 11" id="KW-0998">Cell outer membrane</keyword>
<keyword evidence="13" id="KW-0732">Signal</keyword>
<evidence type="ECO:0000256" key="10">
    <source>
        <dbReference type="ARBA" id="ARBA00023237"/>
    </source>
</evidence>
<comment type="similarity">
    <text evidence="11 12">Belongs to the TonB-dependent receptor family.</text>
</comment>
<dbReference type="RefSeq" id="WP_289502610.1">
    <property type="nucleotide sequence ID" value="NZ_CP116805.1"/>
</dbReference>
<dbReference type="GO" id="GO:0006826">
    <property type="term" value="P:iron ion transport"/>
    <property type="evidence" value="ECO:0007669"/>
    <property type="project" value="UniProtKB-KW"/>
</dbReference>
<keyword evidence="17" id="KW-1185">Reference proteome</keyword>
<dbReference type="KEGG" id="gso:PH603_11160"/>
<keyword evidence="6" id="KW-0408">Iron</keyword>
<feature type="chain" id="PRO_5042289684" evidence="13">
    <location>
        <begin position="31"/>
        <end position="787"/>
    </location>
</feature>
<evidence type="ECO:0000256" key="5">
    <source>
        <dbReference type="ARBA" id="ARBA00022692"/>
    </source>
</evidence>
<evidence type="ECO:0000256" key="9">
    <source>
        <dbReference type="ARBA" id="ARBA00023136"/>
    </source>
</evidence>
<reference evidence="16" key="1">
    <citation type="submission" date="2023-01" db="EMBL/GenBank/DDBJ databases">
        <title>The genome sequence of Kordiimonadaceae bacterium 6D33.</title>
        <authorList>
            <person name="Liu Y."/>
        </authorList>
    </citation>
    <scope>NUCLEOTIDE SEQUENCE</scope>
    <source>
        <strain evidence="16">6D33</strain>
    </source>
</reference>
<dbReference type="Gene3D" id="2.40.170.20">
    <property type="entry name" value="TonB-dependent receptor, beta-barrel domain"/>
    <property type="match status" value="1"/>
</dbReference>
<feature type="domain" description="TonB-dependent receptor-like beta-barrel" evidence="14">
    <location>
        <begin position="280"/>
        <end position="745"/>
    </location>
</feature>
<keyword evidence="4" id="KW-0410">Iron transport</keyword>
<evidence type="ECO:0000256" key="11">
    <source>
        <dbReference type="PROSITE-ProRule" id="PRU01360"/>
    </source>
</evidence>
<evidence type="ECO:0000256" key="12">
    <source>
        <dbReference type="RuleBase" id="RU003357"/>
    </source>
</evidence>
<keyword evidence="16" id="KW-0675">Receptor</keyword>
<dbReference type="EMBL" id="CP116805">
    <property type="protein sequence ID" value="WCL53098.1"/>
    <property type="molecule type" value="Genomic_DNA"/>
</dbReference>